<keyword evidence="2" id="KW-0805">Transcription regulation</keyword>
<keyword evidence="4" id="KW-0804">Transcription</keyword>
<dbReference type="PANTHER" id="PTHR31391:SF106">
    <property type="entry name" value="B3 DOMAIN-CONTAINING PROTEIN OS01G0723500"/>
    <property type="match status" value="1"/>
</dbReference>
<evidence type="ECO:0000256" key="2">
    <source>
        <dbReference type="ARBA" id="ARBA00023015"/>
    </source>
</evidence>
<feature type="domain" description="TF-B3" evidence="6">
    <location>
        <begin position="186"/>
        <end position="280"/>
    </location>
</feature>
<dbReference type="SUPFAM" id="SSF101936">
    <property type="entry name" value="DNA-binding pseudobarrel domain"/>
    <property type="match status" value="2"/>
</dbReference>
<dbReference type="InterPro" id="IPR003340">
    <property type="entry name" value="B3_DNA-bd"/>
</dbReference>
<dbReference type="AlphaFoldDB" id="A0AAV5KDQ1"/>
<dbReference type="PROSITE" id="PS50863">
    <property type="entry name" value="B3"/>
    <property type="match status" value="2"/>
</dbReference>
<comment type="caution">
    <text evidence="7">The sequence shown here is derived from an EMBL/GenBank/DDBJ whole genome shotgun (WGS) entry which is preliminary data.</text>
</comment>
<gene>
    <name evidence="7" type="ORF">SLEP1_g32557</name>
</gene>
<sequence length="284" mass="32588">MDLFVQDDRASFFQFLYGGYNTNYMKIPPKFVRKYNLSEEIRSSGNIAVLKGSSGELWNITSCKKGKGLFLMDGWEKFLEDNSLSGSEFLVFTYDGNMHFDVQIFDRSGLERFSAISLSKRPRGRPRVFPQKIKGGKEVEKEIRIEELDLTANTSKAKTKSADKRSKGKEKLEEKVGNFTSNFPFFKSCLPESSVKKAFLLAIPRWFAKAHLPQCTTFITLRTSDGKSWQVKSVFWKNAAITLSKGWSNFVLDNKLQKNDVCIFVLVAPKELLVHFFDNHRKLK</sequence>
<dbReference type="Pfam" id="PF02362">
    <property type="entry name" value="B3"/>
    <property type="match status" value="2"/>
</dbReference>
<evidence type="ECO:0000259" key="6">
    <source>
        <dbReference type="PROSITE" id="PS50863"/>
    </source>
</evidence>
<dbReference type="CDD" id="cd10017">
    <property type="entry name" value="B3_DNA"/>
    <property type="match status" value="2"/>
</dbReference>
<keyword evidence="3" id="KW-0238">DNA-binding</keyword>
<feature type="domain" description="TF-B3" evidence="6">
    <location>
        <begin position="10"/>
        <end position="108"/>
    </location>
</feature>
<protein>
    <recommendedName>
        <fullName evidence="6">TF-B3 domain-containing protein</fullName>
    </recommendedName>
</protein>
<dbReference type="Proteomes" id="UP001054252">
    <property type="component" value="Unassembled WGS sequence"/>
</dbReference>
<evidence type="ECO:0000256" key="5">
    <source>
        <dbReference type="ARBA" id="ARBA00023242"/>
    </source>
</evidence>
<accession>A0AAV5KDQ1</accession>
<evidence type="ECO:0000313" key="8">
    <source>
        <dbReference type="Proteomes" id="UP001054252"/>
    </source>
</evidence>
<evidence type="ECO:0000256" key="3">
    <source>
        <dbReference type="ARBA" id="ARBA00023125"/>
    </source>
</evidence>
<proteinExistence type="predicted"/>
<dbReference type="InterPro" id="IPR044837">
    <property type="entry name" value="REM16-like"/>
</dbReference>
<evidence type="ECO:0000256" key="4">
    <source>
        <dbReference type="ARBA" id="ARBA00023163"/>
    </source>
</evidence>
<keyword evidence="8" id="KW-1185">Reference proteome</keyword>
<evidence type="ECO:0000313" key="7">
    <source>
        <dbReference type="EMBL" id="GKV22713.1"/>
    </source>
</evidence>
<dbReference type="Gene3D" id="2.40.330.10">
    <property type="entry name" value="DNA-binding pseudobarrel domain"/>
    <property type="match status" value="2"/>
</dbReference>
<evidence type="ECO:0000256" key="1">
    <source>
        <dbReference type="ARBA" id="ARBA00004123"/>
    </source>
</evidence>
<dbReference type="PANTHER" id="PTHR31391">
    <property type="entry name" value="B3 DOMAIN-CONTAINING PROTEIN OS11G0197600-RELATED"/>
    <property type="match status" value="1"/>
</dbReference>
<comment type="subcellular location">
    <subcellularLocation>
        <location evidence="1">Nucleus</location>
    </subcellularLocation>
</comment>
<dbReference type="EMBL" id="BPVZ01000061">
    <property type="protein sequence ID" value="GKV22713.1"/>
    <property type="molecule type" value="Genomic_DNA"/>
</dbReference>
<dbReference type="GO" id="GO:0005634">
    <property type="term" value="C:nucleus"/>
    <property type="evidence" value="ECO:0007669"/>
    <property type="project" value="UniProtKB-SubCell"/>
</dbReference>
<reference evidence="7 8" key="1">
    <citation type="journal article" date="2021" name="Commun. Biol.">
        <title>The genome of Shorea leprosula (Dipterocarpaceae) highlights the ecological relevance of drought in aseasonal tropical rainforests.</title>
        <authorList>
            <person name="Ng K.K.S."/>
            <person name="Kobayashi M.J."/>
            <person name="Fawcett J.A."/>
            <person name="Hatakeyama M."/>
            <person name="Paape T."/>
            <person name="Ng C.H."/>
            <person name="Ang C.C."/>
            <person name="Tnah L.H."/>
            <person name="Lee C.T."/>
            <person name="Nishiyama T."/>
            <person name="Sese J."/>
            <person name="O'Brien M.J."/>
            <person name="Copetti D."/>
            <person name="Mohd Noor M.I."/>
            <person name="Ong R.C."/>
            <person name="Putra M."/>
            <person name="Sireger I.Z."/>
            <person name="Indrioko S."/>
            <person name="Kosugi Y."/>
            <person name="Izuno A."/>
            <person name="Isagi Y."/>
            <person name="Lee S.L."/>
            <person name="Shimizu K.K."/>
        </authorList>
    </citation>
    <scope>NUCLEOTIDE SEQUENCE [LARGE SCALE GENOMIC DNA]</scope>
    <source>
        <strain evidence="7">214</strain>
    </source>
</reference>
<keyword evidence="5" id="KW-0539">Nucleus</keyword>
<dbReference type="GO" id="GO:0003677">
    <property type="term" value="F:DNA binding"/>
    <property type="evidence" value="ECO:0007669"/>
    <property type="project" value="UniProtKB-KW"/>
</dbReference>
<dbReference type="SMART" id="SM01019">
    <property type="entry name" value="B3"/>
    <property type="match status" value="2"/>
</dbReference>
<organism evidence="7 8">
    <name type="scientific">Rubroshorea leprosula</name>
    <dbReference type="NCBI Taxonomy" id="152421"/>
    <lineage>
        <taxon>Eukaryota</taxon>
        <taxon>Viridiplantae</taxon>
        <taxon>Streptophyta</taxon>
        <taxon>Embryophyta</taxon>
        <taxon>Tracheophyta</taxon>
        <taxon>Spermatophyta</taxon>
        <taxon>Magnoliopsida</taxon>
        <taxon>eudicotyledons</taxon>
        <taxon>Gunneridae</taxon>
        <taxon>Pentapetalae</taxon>
        <taxon>rosids</taxon>
        <taxon>malvids</taxon>
        <taxon>Malvales</taxon>
        <taxon>Dipterocarpaceae</taxon>
        <taxon>Rubroshorea</taxon>
    </lineage>
</organism>
<dbReference type="InterPro" id="IPR015300">
    <property type="entry name" value="DNA-bd_pseudobarrel_sf"/>
</dbReference>
<name>A0AAV5KDQ1_9ROSI</name>